<reference evidence="1 2" key="1">
    <citation type="journal article" date="2012" name="J. Bacteriol.">
        <title>Complete Genome Sequence of the Thermophilic, Piezophilic, Heterotrophic Bacterium Marinitoga piezophila KA3.</title>
        <authorList>
            <person name="Lucas S."/>
            <person name="Han J."/>
            <person name="Lapidus A."/>
            <person name="Cheng J.F."/>
            <person name="Goodwin L.A."/>
            <person name="Pitluck S."/>
            <person name="Peters L."/>
            <person name="Mikhailova N."/>
            <person name="Teshima H."/>
            <person name="Detter J.C."/>
            <person name="Han C."/>
            <person name="Tapia R."/>
            <person name="Land M."/>
            <person name="Hauser L."/>
            <person name="Kyrpides N.C."/>
            <person name="Ivanova N."/>
            <person name="Pagani I."/>
            <person name="Vannier P."/>
            <person name="Oger P."/>
            <person name="Bartlett D.H."/>
            <person name="Noll K.M."/>
            <person name="Woyke T."/>
            <person name="Jebbar M."/>
        </authorList>
    </citation>
    <scope>NUCLEOTIDE SEQUENCE [LARGE SCALE GENOMIC DNA]</scope>
    <source>
        <strain evidence="2">DSM 14283 / JCM 11233 / KA3</strain>
    </source>
</reference>
<sequence length="117" mass="12362">MLNQKDYAGSVAFLVSDHFVMLGCVIDSSTVTADSDGDKILKAGTVLGKITASGKFGPYDSTASDGRQTAVGILVHDVDVTKEDEMANYVIHGVVQESKLTGIDATAKTQLSHIIFI</sequence>
<evidence type="ECO:0008006" key="3">
    <source>
        <dbReference type="Google" id="ProtNLM"/>
    </source>
</evidence>
<gene>
    <name evidence="1" type="ordered locus">Marpi_0325</name>
</gene>
<evidence type="ECO:0000313" key="2">
    <source>
        <dbReference type="Proteomes" id="UP000007161"/>
    </source>
</evidence>
<keyword evidence="2" id="KW-1185">Reference proteome</keyword>
<dbReference type="RefSeq" id="WP_014295847.1">
    <property type="nucleotide sequence ID" value="NC_016751.1"/>
</dbReference>
<dbReference type="AlphaFoldDB" id="H2J4C0"/>
<dbReference type="OrthoDB" id="1955612at2"/>
<dbReference type="InterPro" id="IPR004195">
    <property type="entry name" value="Head_decoration_D"/>
</dbReference>
<protein>
    <recommendedName>
        <fullName evidence="3">Bacteriophage lambda head decoration protein D</fullName>
    </recommendedName>
</protein>
<organism evidence="1 2">
    <name type="scientific">Marinitoga piezophila (strain DSM 14283 / JCM 11233 / KA3)</name>
    <dbReference type="NCBI Taxonomy" id="443254"/>
    <lineage>
        <taxon>Bacteria</taxon>
        <taxon>Thermotogati</taxon>
        <taxon>Thermotogota</taxon>
        <taxon>Thermotogae</taxon>
        <taxon>Petrotogales</taxon>
        <taxon>Petrotogaceae</taxon>
        <taxon>Marinitoga</taxon>
    </lineage>
</organism>
<reference evidence="2" key="2">
    <citation type="submission" date="2012-01" db="EMBL/GenBank/DDBJ databases">
        <title>Complete sequence of chromosome of Marinitoga piezophila KA3.</title>
        <authorList>
            <person name="Lucas S."/>
            <person name="Han J."/>
            <person name="Lapidus A."/>
            <person name="Cheng J.-F."/>
            <person name="Goodwin L."/>
            <person name="Pitluck S."/>
            <person name="Peters L."/>
            <person name="Mikhailova N."/>
            <person name="Teshima H."/>
            <person name="Detter J.C."/>
            <person name="Han C."/>
            <person name="Tapia R."/>
            <person name="Land M."/>
            <person name="Hauser L."/>
            <person name="Kyrpides N."/>
            <person name="Ivanova N."/>
            <person name="Pagani I."/>
            <person name="Jebbar M."/>
            <person name="Vannier P."/>
            <person name="Oger P."/>
            <person name="Cario A."/>
            <person name="Bartlett D."/>
            <person name="Noll K.M."/>
            <person name="Woyke T."/>
        </authorList>
    </citation>
    <scope>NUCLEOTIDE SEQUENCE [LARGE SCALE GENOMIC DNA]</scope>
    <source>
        <strain evidence="2">DSM 14283 / JCM 11233 / KA3</strain>
    </source>
</reference>
<dbReference type="Pfam" id="PF02924">
    <property type="entry name" value="HDPD"/>
    <property type="match status" value="1"/>
</dbReference>
<dbReference type="EMBL" id="CP003257">
    <property type="protein sequence ID" value="AEX84775.1"/>
    <property type="molecule type" value="Genomic_DNA"/>
</dbReference>
<dbReference type="Proteomes" id="UP000007161">
    <property type="component" value="Chromosome"/>
</dbReference>
<dbReference type="eggNOG" id="ENOG50330US">
    <property type="taxonomic scope" value="Bacteria"/>
</dbReference>
<dbReference type="HOGENOM" id="CLU_2081993_0_0_0"/>
<dbReference type="Gene3D" id="2.40.300.10">
    <property type="entry name" value="Head decoration protein D"/>
    <property type="match status" value="1"/>
</dbReference>
<proteinExistence type="predicted"/>
<name>H2J4C0_MARPK</name>
<dbReference type="STRING" id="443254.Marpi_0325"/>
<evidence type="ECO:0000313" key="1">
    <source>
        <dbReference type="EMBL" id="AEX84775.1"/>
    </source>
</evidence>
<dbReference type="KEGG" id="mpz:Marpi_0325"/>
<accession>H2J4C0</accession>